<feature type="binding site" evidence="4">
    <location>
        <begin position="151"/>
        <end position="153"/>
    </location>
    <ligand>
        <name>D-glyceraldehyde 3-phosphate</name>
        <dbReference type="ChEBI" id="CHEBI:59776"/>
    </ligand>
</feature>
<feature type="binding site" evidence="4">
    <location>
        <position position="236"/>
    </location>
    <ligand>
        <name>D-glyceraldehyde 3-phosphate</name>
        <dbReference type="ChEBI" id="CHEBI:59776"/>
    </ligand>
</feature>
<dbReference type="GO" id="GO:0006006">
    <property type="term" value="P:glucose metabolic process"/>
    <property type="evidence" value="ECO:0007669"/>
    <property type="project" value="InterPro"/>
</dbReference>
<feature type="binding site" evidence="4">
    <location>
        <position position="182"/>
    </location>
    <ligand>
        <name>D-glyceraldehyde 3-phosphate</name>
        <dbReference type="ChEBI" id="CHEBI:59776"/>
    </ligand>
</feature>
<reference evidence="10 11" key="1">
    <citation type="journal article" date="2013" name="J. Mol. Microbiol. Biotechnol.">
        <title>Analysis of the Complete Genomes of Acholeplasma brassicae , A. palmae and A. laidlawii and Their Comparison to the Obligate Parasites from ' Candidatus Phytoplasma'.</title>
        <authorList>
            <person name="Kube M."/>
            <person name="Siewert C."/>
            <person name="Migdoll A.M."/>
            <person name="Duduk B."/>
            <person name="Holz S."/>
            <person name="Rabus R."/>
            <person name="Seemuller E."/>
            <person name="Mitrovic J."/>
            <person name="Muller I."/>
            <person name="Buttner C."/>
            <person name="Reinhardt R."/>
        </authorList>
    </citation>
    <scope>NUCLEOTIDE SEQUENCE [LARGE SCALE GENOMIC DNA]</scope>
    <source>
        <strain evidence="10 11">J233</strain>
    </source>
</reference>
<feature type="binding site" evidence="5">
    <location>
        <position position="121"/>
    </location>
    <ligand>
        <name>NAD(+)</name>
        <dbReference type="ChEBI" id="CHEBI:57540"/>
    </ligand>
</feature>
<dbReference type="Gene3D" id="3.40.50.720">
    <property type="entry name" value="NAD(P)-binding Rossmann-like Domain"/>
    <property type="match status" value="1"/>
</dbReference>
<dbReference type="SMART" id="SM00846">
    <property type="entry name" value="Gp_dh_N"/>
    <property type="match status" value="1"/>
</dbReference>
<dbReference type="STRING" id="1318466.BN85402660"/>
<proteinExistence type="inferred from homology"/>
<dbReference type="FunFam" id="3.40.50.720:FF:000001">
    <property type="entry name" value="Glyceraldehyde-3-phosphate dehydrogenase"/>
    <property type="match status" value="1"/>
</dbReference>
<evidence type="ECO:0000256" key="2">
    <source>
        <dbReference type="ARBA" id="ARBA00023002"/>
    </source>
</evidence>
<dbReference type="PIRSF" id="PIRSF000149">
    <property type="entry name" value="GAP_DH"/>
    <property type="match status" value="1"/>
</dbReference>
<dbReference type="OrthoDB" id="9803304at2"/>
<dbReference type="PRINTS" id="PR00078">
    <property type="entry name" value="G3PDHDRGNASE"/>
</dbReference>
<dbReference type="InterPro" id="IPR020828">
    <property type="entry name" value="GlycerAld_3-P_DH_NAD(P)-bd"/>
</dbReference>
<dbReference type="PANTHER" id="PTHR43148">
    <property type="entry name" value="GLYCERALDEHYDE-3-PHOSPHATE DEHYDROGENASE 2"/>
    <property type="match status" value="1"/>
</dbReference>
<dbReference type="FunFam" id="3.30.360.10:FF:000002">
    <property type="entry name" value="Glyceraldehyde-3-phosphate dehydrogenase"/>
    <property type="match status" value="1"/>
</dbReference>
<evidence type="ECO:0000256" key="1">
    <source>
        <dbReference type="ARBA" id="ARBA00007406"/>
    </source>
</evidence>
<name>U4KK17_ALTPJ</name>
<protein>
    <recommendedName>
        <fullName evidence="8">Glyceraldehyde-3-phosphate dehydrogenase</fullName>
        <ecNumber evidence="8">1.2.1.-</ecNumber>
    </recommendedName>
</protein>
<dbReference type="CDD" id="cd18126">
    <property type="entry name" value="GAPDH_I_C"/>
    <property type="match status" value="1"/>
</dbReference>
<dbReference type="InterPro" id="IPR020829">
    <property type="entry name" value="GlycerAld_3-P_DH_cat"/>
</dbReference>
<evidence type="ECO:0000313" key="10">
    <source>
        <dbReference type="EMBL" id="CCV63843.1"/>
    </source>
</evidence>
<feature type="site" description="Activates thiol group during catalysis" evidence="6">
    <location>
        <position position="179"/>
    </location>
</feature>
<feature type="binding site" evidence="5">
    <location>
        <begin position="12"/>
        <end position="13"/>
    </location>
    <ligand>
        <name>NAD(+)</name>
        <dbReference type="ChEBI" id="CHEBI:57540"/>
    </ligand>
</feature>
<keyword evidence="5" id="KW-0547">Nucleotide-binding</keyword>
<organism evidence="10 11">
    <name type="scientific">Alteracholeplasma palmae (strain ATCC 49389 / J233)</name>
    <name type="common">Acholeplasma palmae</name>
    <dbReference type="NCBI Taxonomy" id="1318466"/>
    <lineage>
        <taxon>Bacteria</taxon>
        <taxon>Bacillati</taxon>
        <taxon>Mycoplasmatota</taxon>
        <taxon>Mollicutes</taxon>
        <taxon>Acholeplasmatales</taxon>
        <taxon>Acholeplasmataceae</taxon>
        <taxon>Acholeplasma</taxon>
    </lineage>
</organism>
<dbReference type="Pfam" id="PF02800">
    <property type="entry name" value="Gp_dh_C"/>
    <property type="match status" value="1"/>
</dbReference>
<evidence type="ECO:0000259" key="9">
    <source>
        <dbReference type="SMART" id="SM00846"/>
    </source>
</evidence>
<dbReference type="NCBIfam" id="TIGR01534">
    <property type="entry name" value="GAPDH-I"/>
    <property type="match status" value="1"/>
</dbReference>
<keyword evidence="11" id="KW-1185">Reference proteome</keyword>
<keyword evidence="2 8" id="KW-0560">Oxidoreductase</keyword>
<evidence type="ECO:0000256" key="3">
    <source>
        <dbReference type="PIRSR" id="PIRSR000149-1"/>
    </source>
</evidence>
<dbReference type="Proteomes" id="UP000032740">
    <property type="component" value="Chromosome"/>
</dbReference>
<dbReference type="InterPro" id="IPR036291">
    <property type="entry name" value="NAD(P)-bd_dom_sf"/>
</dbReference>
<feature type="binding site" evidence="4">
    <location>
        <begin position="213"/>
        <end position="214"/>
    </location>
    <ligand>
        <name>D-glyceraldehyde 3-phosphate</name>
        <dbReference type="ChEBI" id="CHEBI:59776"/>
    </ligand>
</feature>
<feature type="domain" description="Glyceraldehyde 3-phosphate dehydrogenase NAD(P) binding" evidence="9">
    <location>
        <begin position="3"/>
        <end position="152"/>
    </location>
</feature>
<evidence type="ECO:0000256" key="8">
    <source>
        <dbReference type="RuleBase" id="RU361160"/>
    </source>
</evidence>
<dbReference type="KEGG" id="apal:BN85402660"/>
<dbReference type="Gene3D" id="3.30.360.10">
    <property type="entry name" value="Dihydrodipicolinate Reductase, domain 2"/>
    <property type="match status" value="1"/>
</dbReference>
<accession>U4KK17</accession>
<evidence type="ECO:0000256" key="4">
    <source>
        <dbReference type="PIRSR" id="PIRSR000149-2"/>
    </source>
</evidence>
<dbReference type="CDD" id="cd05214">
    <property type="entry name" value="GAPDH_I_N"/>
    <property type="match status" value="1"/>
</dbReference>
<dbReference type="RefSeq" id="WP_026655613.1">
    <property type="nucleotide sequence ID" value="NC_022538.1"/>
</dbReference>
<dbReference type="AlphaFoldDB" id="U4KK17"/>
<dbReference type="GO" id="GO:0016620">
    <property type="term" value="F:oxidoreductase activity, acting on the aldehyde or oxo group of donors, NAD or NADP as acceptor"/>
    <property type="evidence" value="ECO:0007669"/>
    <property type="project" value="InterPro"/>
</dbReference>
<evidence type="ECO:0000256" key="7">
    <source>
        <dbReference type="RuleBase" id="RU000397"/>
    </source>
</evidence>
<dbReference type="InterPro" id="IPR020831">
    <property type="entry name" value="GlycerAld/Erythrose_P_DH"/>
</dbReference>
<dbReference type="PROSITE" id="PS00071">
    <property type="entry name" value="GAPDH"/>
    <property type="match status" value="1"/>
</dbReference>
<dbReference type="SUPFAM" id="SSF51735">
    <property type="entry name" value="NAD(P)-binding Rossmann-fold domains"/>
    <property type="match status" value="1"/>
</dbReference>
<dbReference type="EMBL" id="FO681347">
    <property type="protein sequence ID" value="CCV63843.1"/>
    <property type="molecule type" value="Genomic_DNA"/>
</dbReference>
<evidence type="ECO:0000256" key="5">
    <source>
        <dbReference type="PIRSR" id="PIRSR000149-3"/>
    </source>
</evidence>
<dbReference type="EC" id="1.2.1.-" evidence="8"/>
<dbReference type="InterPro" id="IPR006424">
    <property type="entry name" value="Glyceraldehyde-3-P_DH_1"/>
</dbReference>
<feature type="binding site" evidence="5">
    <location>
        <position position="316"/>
    </location>
    <ligand>
        <name>NAD(+)</name>
        <dbReference type="ChEBI" id="CHEBI:57540"/>
    </ligand>
</feature>
<dbReference type="GO" id="GO:0050661">
    <property type="term" value="F:NADP binding"/>
    <property type="evidence" value="ECO:0007669"/>
    <property type="project" value="InterPro"/>
</dbReference>
<gene>
    <name evidence="10" type="primary">gapA</name>
    <name evidence="10" type="ORF">BN85402660</name>
</gene>
<evidence type="ECO:0000313" key="11">
    <source>
        <dbReference type="Proteomes" id="UP000032740"/>
    </source>
</evidence>
<dbReference type="InterPro" id="IPR020830">
    <property type="entry name" value="GlycerAld_3-P_DH_AS"/>
</dbReference>
<sequence length="336" mass="36176">MSIKVAINGFGRIGRLAFRLMNEDSRYEIVGINDLTDAETLAYLLKYDTAQGVYKTDSISNDENGIVVDGKKIPVFSEKEPQNLPWGKLGVDVVLECTGFFTDKEKAGLHLKAGAKKVVISAPATGDVKTIVFNVNDDTLTGDEDIVSGASCTTNCLAPIAKVLNDNFGIVKGFMTTVHAYTNDQSLMDQPHKKGILSRRGRAAAQSIIPSSTGAAKAIALVIPELKGKLDGTALRVPTITGSVVDLTVELKKEVTLAEVDAAFKKAANETLAYVADPIVSSDVIGSHYGSLYDAHTTQILKEDPKFVKVMSWYDNEMSYTAQLVRTVGKLASLIK</sequence>
<keyword evidence="5" id="KW-0520">NAD</keyword>
<dbReference type="GO" id="GO:0051287">
    <property type="term" value="F:NAD binding"/>
    <property type="evidence" value="ECO:0007669"/>
    <property type="project" value="InterPro"/>
</dbReference>
<feature type="active site" description="Nucleophile" evidence="3">
    <location>
        <position position="152"/>
    </location>
</feature>
<comment type="similarity">
    <text evidence="1 7">Belongs to the glyceraldehyde-3-phosphate dehydrogenase family.</text>
</comment>
<dbReference type="SUPFAM" id="SSF55347">
    <property type="entry name" value="Glyceraldehyde-3-phosphate dehydrogenase-like, C-terminal domain"/>
    <property type="match status" value="1"/>
</dbReference>
<dbReference type="Pfam" id="PF00044">
    <property type="entry name" value="Gp_dh_N"/>
    <property type="match status" value="1"/>
</dbReference>
<dbReference type="HOGENOM" id="CLU_030140_0_0_14"/>
<evidence type="ECO:0000256" key="6">
    <source>
        <dbReference type="PIRSR" id="PIRSR000149-4"/>
    </source>
</evidence>
<feature type="binding site" evidence="5">
    <location>
        <position position="34"/>
    </location>
    <ligand>
        <name>NAD(+)</name>
        <dbReference type="ChEBI" id="CHEBI:57540"/>
    </ligand>
</feature>